<protein>
    <submittedName>
        <fullName evidence="1">Uncharacterized protein</fullName>
    </submittedName>
</protein>
<dbReference type="AlphaFoldDB" id="A0A8C9HTM8"/>
<organism evidence="1 2">
    <name type="scientific">Piliocolobus tephrosceles</name>
    <name type="common">Ugandan red Colobus</name>
    <dbReference type="NCBI Taxonomy" id="591936"/>
    <lineage>
        <taxon>Eukaryota</taxon>
        <taxon>Metazoa</taxon>
        <taxon>Chordata</taxon>
        <taxon>Craniata</taxon>
        <taxon>Vertebrata</taxon>
        <taxon>Euteleostomi</taxon>
        <taxon>Mammalia</taxon>
        <taxon>Eutheria</taxon>
        <taxon>Euarchontoglires</taxon>
        <taxon>Primates</taxon>
        <taxon>Haplorrhini</taxon>
        <taxon>Catarrhini</taxon>
        <taxon>Cercopithecidae</taxon>
        <taxon>Colobinae</taxon>
        <taxon>Piliocolobus</taxon>
    </lineage>
</organism>
<evidence type="ECO:0000313" key="2">
    <source>
        <dbReference type="Proteomes" id="UP000694416"/>
    </source>
</evidence>
<name>A0A8C9HTM8_9PRIM</name>
<dbReference type="Ensembl" id="ENSPTET00000034853.1">
    <property type="protein sequence ID" value="ENSPTEP00000024517.1"/>
    <property type="gene ID" value="ENSPTEG00000024980.1"/>
</dbReference>
<dbReference type="Proteomes" id="UP000694416">
    <property type="component" value="Unplaced"/>
</dbReference>
<reference evidence="1" key="1">
    <citation type="submission" date="2025-08" db="UniProtKB">
        <authorList>
            <consortium name="Ensembl"/>
        </authorList>
    </citation>
    <scope>IDENTIFICATION</scope>
</reference>
<keyword evidence="2" id="KW-1185">Reference proteome</keyword>
<reference evidence="1" key="2">
    <citation type="submission" date="2025-09" db="UniProtKB">
        <authorList>
            <consortium name="Ensembl"/>
        </authorList>
    </citation>
    <scope>IDENTIFICATION</scope>
</reference>
<evidence type="ECO:0000313" key="1">
    <source>
        <dbReference type="Ensembl" id="ENSPTEP00000024517.1"/>
    </source>
</evidence>
<accession>A0A8C9HTM8</accession>
<sequence length="61" mass="7037">ITKVQCTLLMHSGWRVVGELKMGWGVSHRTRPNLHSWVPPSIPSYLKNFTLLKKSLEEFCV</sequence>
<proteinExistence type="predicted"/>